<organism evidence="2 3">
    <name type="scientific">Rhodovulum sulfidophilum</name>
    <name type="common">Rhodobacter sulfidophilus</name>
    <dbReference type="NCBI Taxonomy" id="35806"/>
    <lineage>
        <taxon>Bacteria</taxon>
        <taxon>Pseudomonadati</taxon>
        <taxon>Pseudomonadota</taxon>
        <taxon>Alphaproteobacteria</taxon>
        <taxon>Rhodobacterales</taxon>
        <taxon>Paracoccaceae</taxon>
        <taxon>Rhodovulum</taxon>
    </lineage>
</organism>
<evidence type="ECO:0000256" key="1">
    <source>
        <dbReference type="SAM" id="MobiDB-lite"/>
    </source>
</evidence>
<accession>A0A0D6B7E8</accession>
<name>A0A0D6B7E8_RHOSU</name>
<gene>
    <name evidence="2" type="ORF">NHU_03939</name>
</gene>
<proteinExistence type="predicted"/>
<feature type="region of interest" description="Disordered" evidence="1">
    <location>
        <begin position="37"/>
        <end position="86"/>
    </location>
</feature>
<dbReference type="EMBL" id="AP014800">
    <property type="protein sequence ID" value="BAQ71063.1"/>
    <property type="molecule type" value="Genomic_DNA"/>
</dbReference>
<feature type="compositionally biased region" description="Basic residues" evidence="1">
    <location>
        <begin position="45"/>
        <end position="54"/>
    </location>
</feature>
<dbReference type="PATRIC" id="fig|35806.4.peg.4039"/>
<evidence type="ECO:0000313" key="3">
    <source>
        <dbReference type="Proteomes" id="UP000064912"/>
    </source>
</evidence>
<dbReference type="AlphaFoldDB" id="A0A0D6B7E8"/>
<protein>
    <submittedName>
        <fullName evidence="2">Uncharacterized protein</fullName>
    </submittedName>
</protein>
<sequence>MLLGVAVSGLAGAAPAEGIREGVRSEQAIVSASTMRWLVPEPKPKPSRSSKSGRKAAALALDRRQGRGSHICSASGFGQRPRCVAR</sequence>
<evidence type="ECO:0000313" key="2">
    <source>
        <dbReference type="EMBL" id="BAQ71063.1"/>
    </source>
</evidence>
<reference evidence="2 3" key="1">
    <citation type="submission" date="2015-02" db="EMBL/GenBank/DDBJ databases">
        <title>Genome sequene of Rhodovulum sulfidophilum DSM 2351.</title>
        <authorList>
            <person name="Nagao N."/>
        </authorList>
    </citation>
    <scope>NUCLEOTIDE SEQUENCE [LARGE SCALE GENOMIC DNA]</scope>
    <source>
        <strain evidence="2 3">DSM 2351</strain>
    </source>
</reference>
<dbReference type="KEGG" id="rsu:NHU_03939"/>
<dbReference type="Proteomes" id="UP000064912">
    <property type="component" value="Chromosome"/>
</dbReference>